<sequence>MIDVFWDRYFLVSATAFDAGLFPGNREVAAAMKEAVFGSGGEVKREAPWSLYIVNYMYMIYVGSGIVFLVALAELFNITLIKRAAAGFLTLGLGMILAGLFTILVDLNILHLHWMLLSPRYNSGMWLMLPLYIIYIPLIVLEIYLILSHHTNLAKKLALPILLMSLAVEFLEFYVQAKLFDMNSARHLWTTYPLLTFYFMISAFTASAAVMMLYTFLVYRNTDRTKCAAMMDLVKKITLYSVIALGSYEATAYLFIDKKWAGIILFGDFKFYFYAYLLLAVAIPFVLLFKERSSKLAKVIASVSIIIGTYLGRIIFVYGGNAYPMSDRFGIGFEKYGEYEAVKEIVFFMPSWGEAAIVIGSLGIIIFVYRVINLFFSVSMMREP</sequence>
<evidence type="ECO:0000256" key="3">
    <source>
        <dbReference type="ARBA" id="ARBA00022475"/>
    </source>
</evidence>
<evidence type="ECO:0000256" key="2">
    <source>
        <dbReference type="ARBA" id="ARBA00008929"/>
    </source>
</evidence>
<gene>
    <name evidence="8" type="primary">nrfD</name>
    <name evidence="8" type="ORF">IMZ28_07160</name>
</gene>
<evidence type="ECO:0000313" key="8">
    <source>
        <dbReference type="EMBL" id="QOR63008.1"/>
    </source>
</evidence>
<feature type="transmembrane region" description="Helical" evidence="7">
    <location>
        <begin position="237"/>
        <end position="256"/>
    </location>
</feature>
<dbReference type="InterPro" id="IPR005614">
    <property type="entry name" value="NrfD-like"/>
</dbReference>
<dbReference type="EMBL" id="CP063164">
    <property type="protein sequence ID" value="QOR63008.1"/>
    <property type="molecule type" value="Genomic_DNA"/>
</dbReference>
<keyword evidence="9" id="KW-1185">Reference proteome</keyword>
<evidence type="ECO:0000256" key="4">
    <source>
        <dbReference type="ARBA" id="ARBA00022692"/>
    </source>
</evidence>
<name>A0A7M1S6M1_9BACT</name>
<evidence type="ECO:0000256" key="6">
    <source>
        <dbReference type="ARBA" id="ARBA00023136"/>
    </source>
</evidence>
<keyword evidence="4 7" id="KW-0812">Transmembrane</keyword>
<dbReference type="InterPro" id="IPR052049">
    <property type="entry name" value="Electron_transfer_protein"/>
</dbReference>
<keyword evidence="6 7" id="KW-0472">Membrane</keyword>
<feature type="transmembrane region" description="Helical" evidence="7">
    <location>
        <begin position="84"/>
        <end position="105"/>
    </location>
</feature>
<feature type="transmembrane region" description="Helical" evidence="7">
    <location>
        <begin position="296"/>
        <end position="318"/>
    </location>
</feature>
<dbReference type="GO" id="GO:0005886">
    <property type="term" value="C:plasma membrane"/>
    <property type="evidence" value="ECO:0007669"/>
    <property type="project" value="UniProtKB-SubCell"/>
</dbReference>
<feature type="transmembrane region" description="Helical" evidence="7">
    <location>
        <begin position="271"/>
        <end position="289"/>
    </location>
</feature>
<dbReference type="Proteomes" id="UP000595074">
    <property type="component" value="Chromosome"/>
</dbReference>
<evidence type="ECO:0000313" key="9">
    <source>
        <dbReference type="Proteomes" id="UP000595074"/>
    </source>
</evidence>
<reference evidence="8 9" key="1">
    <citation type="submission" date="2020-10" db="EMBL/GenBank/DDBJ databases">
        <title>The genome of sulfurovum sp.</title>
        <authorList>
            <person name="Xie S."/>
            <person name="Shao Z."/>
            <person name="Jiang L."/>
        </authorList>
    </citation>
    <scope>NUCLEOTIDE SEQUENCE [LARGE SCALE GENOMIC DNA]</scope>
    <source>
        <strain evidence="8 9">ST-419</strain>
    </source>
</reference>
<feature type="transmembrane region" description="Helical" evidence="7">
    <location>
        <begin position="355"/>
        <end position="376"/>
    </location>
</feature>
<feature type="transmembrane region" description="Helical" evidence="7">
    <location>
        <begin position="125"/>
        <end position="145"/>
    </location>
</feature>
<evidence type="ECO:0000256" key="7">
    <source>
        <dbReference type="SAM" id="Phobius"/>
    </source>
</evidence>
<dbReference type="PANTHER" id="PTHR34856:SF2">
    <property type="entry name" value="PROTEIN NRFD"/>
    <property type="match status" value="1"/>
</dbReference>
<proteinExistence type="inferred from homology"/>
<feature type="transmembrane region" description="Helical" evidence="7">
    <location>
        <begin position="157"/>
        <end position="175"/>
    </location>
</feature>
<evidence type="ECO:0000256" key="5">
    <source>
        <dbReference type="ARBA" id="ARBA00022989"/>
    </source>
</evidence>
<organism evidence="8 9">
    <name type="scientific">Sulfurovum indicum</name>
    <dbReference type="NCBI Taxonomy" id="2779528"/>
    <lineage>
        <taxon>Bacteria</taxon>
        <taxon>Pseudomonadati</taxon>
        <taxon>Campylobacterota</taxon>
        <taxon>Epsilonproteobacteria</taxon>
        <taxon>Campylobacterales</taxon>
        <taxon>Sulfurovaceae</taxon>
        <taxon>Sulfurovum</taxon>
    </lineage>
</organism>
<dbReference type="KEGG" id="sinu:IMZ28_07160"/>
<keyword evidence="5 7" id="KW-1133">Transmembrane helix</keyword>
<feature type="transmembrane region" description="Helical" evidence="7">
    <location>
        <begin position="195"/>
        <end position="217"/>
    </location>
</feature>
<keyword evidence="3" id="KW-1003">Cell membrane</keyword>
<feature type="transmembrane region" description="Helical" evidence="7">
    <location>
        <begin position="49"/>
        <end position="72"/>
    </location>
</feature>
<comment type="subcellular location">
    <subcellularLocation>
        <location evidence="1">Cell membrane</location>
        <topology evidence="1">Multi-pass membrane protein</topology>
    </subcellularLocation>
</comment>
<evidence type="ECO:0000256" key="1">
    <source>
        <dbReference type="ARBA" id="ARBA00004651"/>
    </source>
</evidence>
<accession>A0A7M1S6M1</accession>
<dbReference type="Pfam" id="PF03916">
    <property type="entry name" value="NrfD"/>
    <property type="match status" value="1"/>
</dbReference>
<comment type="similarity">
    <text evidence="2">Belongs to the NrfD family.</text>
</comment>
<protein>
    <submittedName>
        <fullName evidence="8">Polysulfide reductase NrfD</fullName>
    </submittedName>
</protein>
<dbReference type="AlphaFoldDB" id="A0A7M1S6M1"/>
<dbReference type="PANTHER" id="PTHR34856">
    <property type="entry name" value="PROTEIN NRFD"/>
    <property type="match status" value="1"/>
</dbReference>